<keyword evidence="2" id="KW-1185">Reference proteome</keyword>
<gene>
    <name evidence="1" type="ORF">F3087_40830</name>
</gene>
<dbReference type="EMBL" id="VXLC01000033">
    <property type="protein sequence ID" value="KAA8880463.1"/>
    <property type="molecule type" value="Genomic_DNA"/>
</dbReference>
<organism evidence="1 2">
    <name type="scientific">Nocardia colli</name>
    <dbReference type="NCBI Taxonomy" id="2545717"/>
    <lineage>
        <taxon>Bacteria</taxon>
        <taxon>Bacillati</taxon>
        <taxon>Actinomycetota</taxon>
        <taxon>Actinomycetes</taxon>
        <taxon>Mycobacteriales</taxon>
        <taxon>Nocardiaceae</taxon>
        <taxon>Nocardia</taxon>
    </lineage>
</organism>
<name>A0A5N0DUM4_9NOCA</name>
<proteinExistence type="predicted"/>
<comment type="caution">
    <text evidence="1">The sequence shown here is derived from an EMBL/GenBank/DDBJ whole genome shotgun (WGS) entry which is preliminary data.</text>
</comment>
<dbReference type="Proteomes" id="UP000323876">
    <property type="component" value="Unassembled WGS sequence"/>
</dbReference>
<sequence length="99" mass="11548">MQLKISWRRAPSIFTDPPIPLATEQRRRGLESARQAARAAQQSLTLTKKKQYRRYRRGAGNAYLDWPRWKAAYLREYNRRITLHPAQAHHYIGSSMGGP</sequence>
<accession>A0A5N0DUM4</accession>
<dbReference type="OrthoDB" id="4571822at2"/>
<evidence type="ECO:0000313" key="2">
    <source>
        <dbReference type="Proteomes" id="UP000323876"/>
    </source>
</evidence>
<protein>
    <submittedName>
        <fullName evidence="1">Uncharacterized protein</fullName>
    </submittedName>
</protein>
<evidence type="ECO:0000313" key="1">
    <source>
        <dbReference type="EMBL" id="KAA8880463.1"/>
    </source>
</evidence>
<dbReference type="RefSeq" id="WP_150407545.1">
    <property type="nucleotide sequence ID" value="NZ_VXLC01000033.1"/>
</dbReference>
<reference evidence="1 2" key="1">
    <citation type="submission" date="2019-09" db="EMBL/GenBank/DDBJ databases">
        <authorList>
            <person name="Wang X."/>
        </authorList>
    </citation>
    <scope>NUCLEOTIDE SEQUENCE [LARGE SCALE GENOMIC DNA]</scope>
    <source>
        <strain evidence="1 2">CICC 11023</strain>
    </source>
</reference>
<dbReference type="AlphaFoldDB" id="A0A5N0DUM4"/>